<feature type="compositionally biased region" description="Polar residues" evidence="4">
    <location>
        <begin position="1"/>
        <end position="13"/>
    </location>
</feature>
<dbReference type="GO" id="GO:0008168">
    <property type="term" value="F:methyltransferase activity"/>
    <property type="evidence" value="ECO:0007669"/>
    <property type="project" value="UniProtKB-KW"/>
</dbReference>
<dbReference type="Pfam" id="PF13489">
    <property type="entry name" value="Methyltransf_23"/>
    <property type="match status" value="1"/>
</dbReference>
<dbReference type="PANTHER" id="PTHR43464:SF19">
    <property type="entry name" value="UBIQUINONE BIOSYNTHESIS O-METHYLTRANSFERASE, MITOCHONDRIAL"/>
    <property type="match status" value="1"/>
</dbReference>
<keyword evidence="3" id="KW-0949">S-adenosyl-L-methionine</keyword>
<dbReference type="Gene3D" id="3.40.50.150">
    <property type="entry name" value="Vaccinia Virus protein VP39"/>
    <property type="match status" value="1"/>
</dbReference>
<dbReference type="AlphaFoldDB" id="A0A4Y6U8Y7"/>
<organism evidence="5 6">
    <name type="scientific">Formicincola oecophyllae</name>
    <dbReference type="NCBI Taxonomy" id="2558361"/>
    <lineage>
        <taxon>Bacteria</taxon>
        <taxon>Pseudomonadati</taxon>
        <taxon>Pseudomonadota</taxon>
        <taxon>Alphaproteobacteria</taxon>
        <taxon>Acetobacterales</taxon>
        <taxon>Acetobacteraceae</taxon>
        <taxon>Formicincola</taxon>
    </lineage>
</organism>
<dbReference type="InterPro" id="IPR029063">
    <property type="entry name" value="SAM-dependent_MTases_sf"/>
</dbReference>
<dbReference type="Proteomes" id="UP000318709">
    <property type="component" value="Chromosome"/>
</dbReference>
<evidence type="ECO:0000256" key="2">
    <source>
        <dbReference type="ARBA" id="ARBA00022679"/>
    </source>
</evidence>
<dbReference type="KEGG" id="swf:E3E12_03815"/>
<accession>A0A4Y6U8Y7</accession>
<evidence type="ECO:0000313" key="6">
    <source>
        <dbReference type="Proteomes" id="UP000318709"/>
    </source>
</evidence>
<evidence type="ECO:0000256" key="1">
    <source>
        <dbReference type="ARBA" id="ARBA00022603"/>
    </source>
</evidence>
<evidence type="ECO:0000256" key="3">
    <source>
        <dbReference type="ARBA" id="ARBA00022691"/>
    </source>
</evidence>
<dbReference type="CDD" id="cd02440">
    <property type="entry name" value="AdoMet_MTases"/>
    <property type="match status" value="1"/>
</dbReference>
<dbReference type="PANTHER" id="PTHR43464">
    <property type="entry name" value="METHYLTRANSFERASE"/>
    <property type="match status" value="1"/>
</dbReference>
<dbReference type="OrthoDB" id="9802097at2"/>
<keyword evidence="2 5" id="KW-0808">Transferase</keyword>
<dbReference type="GO" id="GO:0032259">
    <property type="term" value="P:methylation"/>
    <property type="evidence" value="ECO:0007669"/>
    <property type="project" value="UniProtKB-KW"/>
</dbReference>
<keyword evidence="6" id="KW-1185">Reference proteome</keyword>
<evidence type="ECO:0000313" key="5">
    <source>
        <dbReference type="EMBL" id="QDH13470.1"/>
    </source>
</evidence>
<gene>
    <name evidence="5" type="ORF">E3E12_03815</name>
</gene>
<feature type="region of interest" description="Disordered" evidence="4">
    <location>
        <begin position="1"/>
        <end position="22"/>
    </location>
</feature>
<keyword evidence="1 5" id="KW-0489">Methyltransferase</keyword>
<proteinExistence type="predicted"/>
<dbReference type="SUPFAM" id="SSF53335">
    <property type="entry name" value="S-adenosyl-L-methionine-dependent methyltransferases"/>
    <property type="match status" value="1"/>
</dbReference>
<sequence length="285" mass="30582">MNSASLHSTAQSQRKSHISHAFSQAASYDKHARAQRFAGHELAQQLAAMGAKLEGAVLELGCGTGLFTEHLLRLPRAGHPLMACTDLAPAMLARTRQRFAHQAPVDLDMVYAVMDGENPQTPKALAHRASPPLPVEATQWNLIAANLCGQWFEDWPGSLEVLAGLLAPGGVMAFSMLVEGTFDEWRQACRLSGTPCGVAPYPTLAALQGSWPLGGEGVWCPMTFKEQFTSGLDFLKSLRALGAHVPAGHHSPASPASLKRALAMFDRTTCTITHQLALGVFRKAP</sequence>
<protein>
    <submittedName>
        <fullName evidence="5">Methyltransferase domain-containing protein</fullName>
    </submittedName>
</protein>
<dbReference type="EMBL" id="CP038231">
    <property type="protein sequence ID" value="QDH13470.1"/>
    <property type="molecule type" value="Genomic_DNA"/>
</dbReference>
<reference evidence="5 6" key="1">
    <citation type="submission" date="2019-03" db="EMBL/GenBank/DDBJ databases">
        <title>The complete genome sequence of Swingsia_sp. F3b2 LMG30590(T).</title>
        <authorList>
            <person name="Chua K.-O."/>
            <person name="Chan K.-G."/>
            <person name="See-Too W.-S."/>
        </authorList>
    </citation>
    <scope>NUCLEOTIDE SEQUENCE [LARGE SCALE GENOMIC DNA]</scope>
    <source>
        <strain evidence="5 6">F3b2</strain>
    </source>
</reference>
<name>A0A4Y6U8Y7_9PROT</name>
<dbReference type="RefSeq" id="WP_141443167.1">
    <property type="nucleotide sequence ID" value="NZ_CP038231.1"/>
</dbReference>
<evidence type="ECO:0000256" key="4">
    <source>
        <dbReference type="SAM" id="MobiDB-lite"/>
    </source>
</evidence>